<accession>A0A6A5XNS2</accession>
<name>A0A6A5XNS2_9PLEO</name>
<dbReference type="GeneID" id="54279402"/>
<dbReference type="RefSeq" id="XP_033382895.1">
    <property type="nucleotide sequence ID" value="XM_033522005.1"/>
</dbReference>
<organism evidence="2 3">
    <name type="scientific">Aaosphaeria arxii CBS 175.79</name>
    <dbReference type="NCBI Taxonomy" id="1450172"/>
    <lineage>
        <taxon>Eukaryota</taxon>
        <taxon>Fungi</taxon>
        <taxon>Dikarya</taxon>
        <taxon>Ascomycota</taxon>
        <taxon>Pezizomycotina</taxon>
        <taxon>Dothideomycetes</taxon>
        <taxon>Pleosporomycetidae</taxon>
        <taxon>Pleosporales</taxon>
        <taxon>Pleosporales incertae sedis</taxon>
        <taxon>Aaosphaeria</taxon>
    </lineage>
</organism>
<protein>
    <submittedName>
        <fullName evidence="2">Uncharacterized protein</fullName>
    </submittedName>
</protein>
<dbReference type="AlphaFoldDB" id="A0A6A5XNS2"/>
<evidence type="ECO:0000313" key="2">
    <source>
        <dbReference type="EMBL" id="KAF2014556.1"/>
    </source>
</evidence>
<gene>
    <name evidence="2" type="ORF">BU24DRAFT_216489</name>
</gene>
<dbReference type="EMBL" id="ML978070">
    <property type="protein sequence ID" value="KAF2014556.1"/>
    <property type="molecule type" value="Genomic_DNA"/>
</dbReference>
<proteinExistence type="predicted"/>
<keyword evidence="3" id="KW-1185">Reference proteome</keyword>
<evidence type="ECO:0000313" key="3">
    <source>
        <dbReference type="Proteomes" id="UP000799778"/>
    </source>
</evidence>
<feature type="compositionally biased region" description="Acidic residues" evidence="1">
    <location>
        <begin position="7"/>
        <end position="16"/>
    </location>
</feature>
<dbReference type="Proteomes" id="UP000799778">
    <property type="component" value="Unassembled WGS sequence"/>
</dbReference>
<reference evidence="2" key="1">
    <citation type="journal article" date="2020" name="Stud. Mycol.">
        <title>101 Dothideomycetes genomes: a test case for predicting lifestyles and emergence of pathogens.</title>
        <authorList>
            <person name="Haridas S."/>
            <person name="Albert R."/>
            <person name="Binder M."/>
            <person name="Bloem J."/>
            <person name="Labutti K."/>
            <person name="Salamov A."/>
            <person name="Andreopoulos B."/>
            <person name="Baker S."/>
            <person name="Barry K."/>
            <person name="Bills G."/>
            <person name="Bluhm B."/>
            <person name="Cannon C."/>
            <person name="Castanera R."/>
            <person name="Culley D."/>
            <person name="Daum C."/>
            <person name="Ezra D."/>
            <person name="Gonzalez J."/>
            <person name="Henrissat B."/>
            <person name="Kuo A."/>
            <person name="Liang C."/>
            <person name="Lipzen A."/>
            <person name="Lutzoni F."/>
            <person name="Magnuson J."/>
            <person name="Mondo S."/>
            <person name="Nolan M."/>
            <person name="Ohm R."/>
            <person name="Pangilinan J."/>
            <person name="Park H.-J."/>
            <person name="Ramirez L."/>
            <person name="Alfaro M."/>
            <person name="Sun H."/>
            <person name="Tritt A."/>
            <person name="Yoshinaga Y."/>
            <person name="Zwiers L.-H."/>
            <person name="Turgeon B."/>
            <person name="Goodwin S."/>
            <person name="Spatafora J."/>
            <person name="Crous P."/>
            <person name="Grigoriev I."/>
        </authorList>
    </citation>
    <scope>NUCLEOTIDE SEQUENCE</scope>
    <source>
        <strain evidence="2">CBS 175.79</strain>
    </source>
</reference>
<evidence type="ECO:0000256" key="1">
    <source>
        <dbReference type="SAM" id="MobiDB-lite"/>
    </source>
</evidence>
<sequence>MRRAGEEDNLNGEETEREIRGKERKNRTRRGGDGGREKKKKKGKSQESVSVSVYEGVKILGRRAMM</sequence>
<feature type="region of interest" description="Disordered" evidence="1">
    <location>
        <begin position="1"/>
        <end position="53"/>
    </location>
</feature>